<evidence type="ECO:0000256" key="5">
    <source>
        <dbReference type="ARBA" id="ARBA00022692"/>
    </source>
</evidence>
<dbReference type="InterPro" id="IPR043429">
    <property type="entry name" value="ArtM/GltK/GlnP/TcyL/YhdX-like"/>
</dbReference>
<comment type="subcellular location">
    <subcellularLocation>
        <location evidence="1 9">Cell membrane</location>
        <topology evidence="1 9">Multi-pass membrane protein</topology>
    </subcellularLocation>
</comment>
<dbReference type="Proteomes" id="UP000638836">
    <property type="component" value="Unassembled WGS sequence"/>
</dbReference>
<evidence type="ECO:0000256" key="7">
    <source>
        <dbReference type="ARBA" id="ARBA00022989"/>
    </source>
</evidence>
<dbReference type="SUPFAM" id="SSF161098">
    <property type="entry name" value="MetI-like"/>
    <property type="match status" value="1"/>
</dbReference>
<keyword evidence="13" id="KW-1185">Reference proteome</keyword>
<comment type="similarity">
    <text evidence="2">Belongs to the binding-protein-dependent transport system permease family. HisMQ subfamily.</text>
</comment>
<evidence type="ECO:0000259" key="11">
    <source>
        <dbReference type="PROSITE" id="PS50928"/>
    </source>
</evidence>
<dbReference type="Pfam" id="PF00528">
    <property type="entry name" value="BPD_transp_1"/>
    <property type="match status" value="1"/>
</dbReference>
<evidence type="ECO:0000256" key="6">
    <source>
        <dbReference type="ARBA" id="ARBA00022970"/>
    </source>
</evidence>
<dbReference type="SMART" id="SM00062">
    <property type="entry name" value="PBPb"/>
    <property type="match status" value="1"/>
</dbReference>
<organism evidence="12 13">
    <name type="scientific">Carnobacterium inhibens</name>
    <dbReference type="NCBI Taxonomy" id="147709"/>
    <lineage>
        <taxon>Bacteria</taxon>
        <taxon>Bacillati</taxon>
        <taxon>Bacillota</taxon>
        <taxon>Bacilli</taxon>
        <taxon>Lactobacillales</taxon>
        <taxon>Carnobacteriaceae</taxon>
        <taxon>Carnobacterium</taxon>
    </lineage>
</organism>
<dbReference type="InterPro" id="IPR010065">
    <property type="entry name" value="AA_ABC_transptr_permease_3TM"/>
</dbReference>
<accession>A0ABR7TAF9</accession>
<dbReference type="SUPFAM" id="SSF53850">
    <property type="entry name" value="Periplasmic binding protein-like II"/>
    <property type="match status" value="1"/>
</dbReference>
<dbReference type="PROSITE" id="PS50928">
    <property type="entry name" value="ABC_TM1"/>
    <property type="match status" value="1"/>
</dbReference>
<sequence>MRKKSFYLIVLSLVTVLSLFIPIDSVFAADTALEDIQEKGTLVIGTSADFPPYEFHSTVNGKDTIVGMDISIAQKIAEDLGVELKIEDIGFDSLLPALESEKVDMVISGMSPTEERRQSVDFSDVYYTGGQNIVVRETDKEIYTNTDDLTGLKVGVQTGSLQETLAQEQMPDSEILSLTKTTDLLLALKTNKIEAILMEKPSAEAYVGNDNQIVTFDGGFLLEEGEQGSAIAFKKDTQSLVEVVNASLTEINEQDLIPSYLEEAGSHLKAAQTGTDEETESSNSIFNYWKYFLSGTGYTILISVVSVFFGSILGVGLSFMRMSKNKIMHYASTAYVEFVRGTPMMIQVMFIYFAVGYLVNIPALASGIIAVSLNSAAYICEIIRSGLNSVPKGQAEAARSLGMSKNIAMRQIIFPQALKNIWPALGNEFITVIKESSIVSIVGVSDLIFQTRVVTSVSYRGIAPLVVTMIIYFILTFSLTKLLNHYEGKMNHD</sequence>
<dbReference type="InterPro" id="IPR035906">
    <property type="entry name" value="MetI-like_sf"/>
</dbReference>
<dbReference type="InterPro" id="IPR000515">
    <property type="entry name" value="MetI-like"/>
</dbReference>
<feature type="transmembrane region" description="Helical" evidence="9">
    <location>
        <begin position="350"/>
        <end position="371"/>
    </location>
</feature>
<dbReference type="PANTHER" id="PTHR30614:SF20">
    <property type="entry name" value="GLUTAMINE TRANSPORT SYSTEM PERMEASE PROTEIN GLNP"/>
    <property type="match status" value="1"/>
</dbReference>
<dbReference type="NCBIfam" id="TIGR01726">
    <property type="entry name" value="HEQRo_perm_3TM"/>
    <property type="match status" value="1"/>
</dbReference>
<dbReference type="Pfam" id="PF00497">
    <property type="entry name" value="SBP_bac_3"/>
    <property type="match status" value="1"/>
</dbReference>
<feature type="chain" id="PRO_5045164577" evidence="10">
    <location>
        <begin position="29"/>
        <end position="493"/>
    </location>
</feature>
<keyword evidence="4" id="KW-1003">Cell membrane</keyword>
<evidence type="ECO:0000313" key="13">
    <source>
        <dbReference type="Proteomes" id="UP000638836"/>
    </source>
</evidence>
<reference evidence="12 13" key="1">
    <citation type="journal article" date="2020" name="Microorganisms">
        <title>New Insight into Antimicrobial Compounds from Food and Marine-Sourced Carnobacterium Species through Phenotype and Genome Analyses.</title>
        <authorList>
            <person name="Begrem S."/>
            <person name="Ivaniuk F."/>
            <person name="Gigout-Chevalier F."/>
            <person name="Kolypczuk L."/>
            <person name="Bonnetot S."/>
            <person name="Leroi F."/>
            <person name="Grovel O."/>
            <person name="Delbarre-Ladrat C."/>
            <person name="Passerini D."/>
        </authorList>
    </citation>
    <scope>NUCLEOTIDE SEQUENCE [LARGE SCALE GENOMIC DNA]</scope>
    <source>
        <strain evidence="12 13">MIP2551</strain>
    </source>
</reference>
<comment type="caution">
    <text evidence="12">The sequence shown here is derived from an EMBL/GenBank/DDBJ whole genome shotgun (WGS) entry which is preliminary data.</text>
</comment>
<dbReference type="CDD" id="cd06261">
    <property type="entry name" value="TM_PBP2"/>
    <property type="match status" value="1"/>
</dbReference>
<gene>
    <name evidence="12" type="ORF">GLO26_03735</name>
</gene>
<evidence type="ECO:0000256" key="8">
    <source>
        <dbReference type="ARBA" id="ARBA00023136"/>
    </source>
</evidence>
<dbReference type="PANTHER" id="PTHR30614">
    <property type="entry name" value="MEMBRANE COMPONENT OF AMINO ACID ABC TRANSPORTER"/>
    <property type="match status" value="1"/>
</dbReference>
<dbReference type="Gene3D" id="1.10.3720.10">
    <property type="entry name" value="MetI-like"/>
    <property type="match status" value="1"/>
</dbReference>
<keyword evidence="6" id="KW-0029">Amino-acid transport</keyword>
<keyword evidence="10" id="KW-0732">Signal</keyword>
<keyword evidence="5 9" id="KW-0812">Transmembrane</keyword>
<dbReference type="InterPro" id="IPR001638">
    <property type="entry name" value="Solute-binding_3/MltF_N"/>
</dbReference>
<proteinExistence type="inferred from homology"/>
<evidence type="ECO:0000313" key="12">
    <source>
        <dbReference type="EMBL" id="MBC9824942.1"/>
    </source>
</evidence>
<keyword evidence="8 9" id="KW-0472">Membrane</keyword>
<dbReference type="RefSeq" id="WP_023178036.1">
    <property type="nucleotide sequence ID" value="NZ_JAMAYM010000002.1"/>
</dbReference>
<evidence type="ECO:0000256" key="4">
    <source>
        <dbReference type="ARBA" id="ARBA00022475"/>
    </source>
</evidence>
<feature type="signal peptide" evidence="10">
    <location>
        <begin position="1"/>
        <end position="28"/>
    </location>
</feature>
<keyword evidence="7 9" id="KW-1133">Transmembrane helix</keyword>
<dbReference type="EMBL" id="WNJQ01000002">
    <property type="protein sequence ID" value="MBC9824942.1"/>
    <property type="molecule type" value="Genomic_DNA"/>
</dbReference>
<feature type="transmembrane region" description="Helical" evidence="9">
    <location>
        <begin position="462"/>
        <end position="483"/>
    </location>
</feature>
<feature type="domain" description="ABC transmembrane type-1" evidence="11">
    <location>
        <begin position="296"/>
        <end position="483"/>
    </location>
</feature>
<evidence type="ECO:0000256" key="10">
    <source>
        <dbReference type="SAM" id="SignalP"/>
    </source>
</evidence>
<dbReference type="Gene3D" id="3.40.190.10">
    <property type="entry name" value="Periplasmic binding protein-like II"/>
    <property type="match status" value="2"/>
</dbReference>
<evidence type="ECO:0000256" key="1">
    <source>
        <dbReference type="ARBA" id="ARBA00004651"/>
    </source>
</evidence>
<evidence type="ECO:0000256" key="9">
    <source>
        <dbReference type="RuleBase" id="RU363032"/>
    </source>
</evidence>
<evidence type="ECO:0000256" key="2">
    <source>
        <dbReference type="ARBA" id="ARBA00010072"/>
    </source>
</evidence>
<keyword evidence="3 9" id="KW-0813">Transport</keyword>
<evidence type="ECO:0000256" key="3">
    <source>
        <dbReference type="ARBA" id="ARBA00022448"/>
    </source>
</evidence>
<feature type="transmembrane region" description="Helical" evidence="9">
    <location>
        <begin position="298"/>
        <end position="320"/>
    </location>
</feature>
<protein>
    <submittedName>
        <fullName evidence="12">ABC transporter permease subunit</fullName>
    </submittedName>
</protein>
<name>A0ABR7TAF9_9LACT</name>